<keyword evidence="1" id="KW-0732">Signal</keyword>
<feature type="signal peptide" evidence="1">
    <location>
        <begin position="1"/>
        <end position="19"/>
    </location>
</feature>
<keyword evidence="3" id="KW-1185">Reference proteome</keyword>
<sequence length="285" mass="32290">MRKILLIISFCFGASTLSAQDAQVVATDTISPWKKGGTFTFIFNQSAFNNDWLGGGSSSLAGNINLNYDINYAKNDWTWDTKLLAAYGQTKIKGEVDAKKTDDRLELNSVLGKKSVGNWYYSMMFNLRTQFDSGFDKEQRKISHFFSPAYLQLGPGMLWKKSDNLSVNISPVNSRGIIVHKEFTELGSSYGVEQGKTFRYELGAAVNAYYKFLVLENVTFENILSLYSNYLDKPKNVDLNYQLNVTLKVNKYISTNIAFQAIYDDDAIKAFQIRQLFGLGFNYSF</sequence>
<dbReference type="Proteomes" id="UP001163328">
    <property type="component" value="Chromosome"/>
</dbReference>
<evidence type="ECO:0000313" key="3">
    <source>
        <dbReference type="Proteomes" id="UP001163328"/>
    </source>
</evidence>
<protein>
    <submittedName>
        <fullName evidence="2">DUF3078 domain-containing protein</fullName>
    </submittedName>
</protein>
<accession>A0ABY6M1E6</accession>
<dbReference type="RefSeq" id="WP_264433404.1">
    <property type="nucleotide sequence ID" value="NZ_CP081495.1"/>
</dbReference>
<organism evidence="2 3">
    <name type="scientific">Flavobacterium agricola</name>
    <dbReference type="NCBI Taxonomy" id="2870839"/>
    <lineage>
        <taxon>Bacteria</taxon>
        <taxon>Pseudomonadati</taxon>
        <taxon>Bacteroidota</taxon>
        <taxon>Flavobacteriia</taxon>
        <taxon>Flavobacteriales</taxon>
        <taxon>Flavobacteriaceae</taxon>
        <taxon>Flavobacterium</taxon>
    </lineage>
</organism>
<evidence type="ECO:0000256" key="1">
    <source>
        <dbReference type="SAM" id="SignalP"/>
    </source>
</evidence>
<reference evidence="2" key="1">
    <citation type="submission" date="2021-08" db="EMBL/GenBank/DDBJ databases">
        <title>Flavobacterium sp. strain CC-SYL302.</title>
        <authorList>
            <person name="Lin S.-Y."/>
            <person name="Lee T.-H."/>
            <person name="Young C.-C."/>
        </authorList>
    </citation>
    <scope>NUCLEOTIDE SEQUENCE</scope>
    <source>
        <strain evidence="2">CC-SYL302</strain>
    </source>
</reference>
<dbReference type="Pfam" id="PF11276">
    <property type="entry name" value="DUF3078"/>
    <property type="match status" value="1"/>
</dbReference>
<evidence type="ECO:0000313" key="2">
    <source>
        <dbReference type="EMBL" id="UYW01048.1"/>
    </source>
</evidence>
<dbReference type="InterPro" id="IPR021428">
    <property type="entry name" value="DUF3078"/>
</dbReference>
<name>A0ABY6M1E6_9FLAO</name>
<gene>
    <name evidence="2" type="ORF">K5I29_11225</name>
</gene>
<proteinExistence type="predicted"/>
<dbReference type="EMBL" id="CP081495">
    <property type="protein sequence ID" value="UYW01048.1"/>
    <property type="molecule type" value="Genomic_DNA"/>
</dbReference>
<feature type="chain" id="PRO_5046722387" evidence="1">
    <location>
        <begin position="20"/>
        <end position="285"/>
    </location>
</feature>